<dbReference type="Proteomes" id="UP000228934">
    <property type="component" value="Unassembled WGS sequence"/>
</dbReference>
<dbReference type="AlphaFoldDB" id="A0A2G9SB34"/>
<evidence type="ECO:0000313" key="1">
    <source>
        <dbReference type="EMBL" id="PIO36683.1"/>
    </source>
</evidence>
<name>A0A2G9SB34_AQUCT</name>
<dbReference type="SUPFAM" id="SSF49503">
    <property type="entry name" value="Cupredoxins"/>
    <property type="match status" value="3"/>
</dbReference>
<protein>
    <recommendedName>
        <fullName evidence="3">Plastocyanin-like domain-containing protein</fullName>
    </recommendedName>
</protein>
<evidence type="ECO:0008006" key="3">
    <source>
        <dbReference type="Google" id="ProtNLM"/>
    </source>
</evidence>
<gene>
    <name evidence="1" type="ORF">AB205_0159280</name>
</gene>
<dbReference type="OrthoDB" id="2121828at2759"/>
<feature type="non-terminal residue" evidence="1">
    <location>
        <position position="1"/>
    </location>
</feature>
<accession>A0A2G9SB34</accession>
<dbReference type="EMBL" id="KV925774">
    <property type="protein sequence ID" value="PIO36683.1"/>
    <property type="molecule type" value="Genomic_DNA"/>
</dbReference>
<reference evidence="2" key="1">
    <citation type="journal article" date="2017" name="Nat. Commun.">
        <title>The North American bullfrog draft genome provides insight into hormonal regulation of long noncoding RNA.</title>
        <authorList>
            <person name="Hammond S.A."/>
            <person name="Warren R.L."/>
            <person name="Vandervalk B.P."/>
            <person name="Kucuk E."/>
            <person name="Khan H."/>
            <person name="Gibb E.A."/>
            <person name="Pandoh P."/>
            <person name="Kirk H."/>
            <person name="Zhao Y."/>
            <person name="Jones M."/>
            <person name="Mungall A.J."/>
            <person name="Coope R."/>
            <person name="Pleasance S."/>
            <person name="Moore R.A."/>
            <person name="Holt R.A."/>
            <person name="Round J.M."/>
            <person name="Ohora S."/>
            <person name="Walle B.V."/>
            <person name="Veldhoen N."/>
            <person name="Helbing C.C."/>
            <person name="Birol I."/>
        </authorList>
    </citation>
    <scope>NUCLEOTIDE SEQUENCE [LARGE SCALE GENOMIC DNA]</scope>
</reference>
<organism evidence="1 2">
    <name type="scientific">Aquarana catesbeiana</name>
    <name type="common">American bullfrog</name>
    <name type="synonym">Rana catesbeiana</name>
    <dbReference type="NCBI Taxonomy" id="8400"/>
    <lineage>
        <taxon>Eukaryota</taxon>
        <taxon>Metazoa</taxon>
        <taxon>Chordata</taxon>
        <taxon>Craniata</taxon>
        <taxon>Vertebrata</taxon>
        <taxon>Euteleostomi</taxon>
        <taxon>Amphibia</taxon>
        <taxon>Batrachia</taxon>
        <taxon>Anura</taxon>
        <taxon>Neobatrachia</taxon>
        <taxon>Ranoidea</taxon>
        <taxon>Ranidae</taxon>
        <taxon>Aquarana</taxon>
    </lineage>
</organism>
<proteinExistence type="predicted"/>
<dbReference type="Gene3D" id="2.60.40.420">
    <property type="entry name" value="Cupredoxins - blue copper proteins"/>
    <property type="match status" value="3"/>
</dbReference>
<evidence type="ECO:0000313" key="2">
    <source>
        <dbReference type="Proteomes" id="UP000228934"/>
    </source>
</evidence>
<keyword evidence="2" id="KW-1185">Reference proteome</keyword>
<sequence>AGYEDGTNKLEKADDAIPPGQEYIYTWDIPEGYGPVESDPPCITSAYHSHSNTSYDINSGLVGVLLICKPGSLSEDGSQYGVQEKIIVLAVFDERLSHYNNGFEDTPLHTINGFINGSIPEQTMCVKKPAYFHVIGFGTHVEVHRFSLEGHSFVIGEHRVPILPVTAFSFFTAVVNPGEKEVYKLSCQTRTHPEGRMTTLVRVEECIREPETRSHVPDDDDYEEGEDYYESTVLDMADYPGHIDPRSHSKRNSVTWVHYIAAIEVDWDYQPTRNDKRNRFTKVLYREFTNSEFTHQKPSEIPGTGILGPVLRGE</sequence>
<dbReference type="InterPro" id="IPR008972">
    <property type="entry name" value="Cupredoxin"/>
</dbReference>
<feature type="non-terminal residue" evidence="1">
    <location>
        <position position="314"/>
    </location>
</feature>